<dbReference type="EMBL" id="LLXL01001960">
    <property type="protein sequence ID" value="PKK62299.1"/>
    <property type="molecule type" value="Genomic_DNA"/>
</dbReference>
<accession>A0A2N1MKZ5</accession>
<comment type="caution">
    <text evidence="2">The sequence shown here is derived from an EMBL/GenBank/DDBJ whole genome shotgun (WGS) entry which is preliminary data.</text>
</comment>
<dbReference type="PANTHER" id="PTHR46791">
    <property type="entry name" value="EXPRESSED PROTEIN"/>
    <property type="match status" value="1"/>
</dbReference>
<dbReference type="Proteomes" id="UP000233469">
    <property type="component" value="Unassembled WGS sequence"/>
</dbReference>
<dbReference type="AlphaFoldDB" id="A0A2N1MKZ5"/>
<reference evidence="2 3" key="1">
    <citation type="submission" date="2016-04" db="EMBL/GenBank/DDBJ databases">
        <title>Genome analyses suggest a sexual origin of heterokaryosis in a supposedly ancient asexual fungus.</title>
        <authorList>
            <person name="Ropars J."/>
            <person name="Sedzielewska K."/>
            <person name="Noel J."/>
            <person name="Charron P."/>
            <person name="Farinelli L."/>
            <person name="Marton T."/>
            <person name="Kruger M."/>
            <person name="Pelin A."/>
            <person name="Brachmann A."/>
            <person name="Corradi N."/>
        </authorList>
    </citation>
    <scope>NUCLEOTIDE SEQUENCE [LARGE SCALE GENOMIC DNA]</scope>
    <source>
        <strain evidence="2 3">C2</strain>
    </source>
</reference>
<dbReference type="VEuPathDB" id="FungiDB:FUN_004209"/>
<dbReference type="PANTHER" id="PTHR46791:SF5">
    <property type="entry name" value="CLR5 DOMAIN-CONTAINING PROTEIN-RELATED"/>
    <property type="match status" value="1"/>
</dbReference>
<evidence type="ECO:0000313" key="2">
    <source>
        <dbReference type="EMBL" id="PKK62299.1"/>
    </source>
</evidence>
<evidence type="ECO:0000259" key="1">
    <source>
        <dbReference type="Pfam" id="PF24764"/>
    </source>
</evidence>
<evidence type="ECO:0000313" key="3">
    <source>
        <dbReference type="Proteomes" id="UP000233469"/>
    </source>
</evidence>
<reference evidence="2 3" key="2">
    <citation type="submission" date="2017-10" db="EMBL/GenBank/DDBJ databases">
        <title>Extensive intraspecific genome diversity in a model arbuscular mycorrhizal fungus.</title>
        <authorList>
            <person name="Chen E.C.H."/>
            <person name="Morin E."/>
            <person name="Baudet D."/>
            <person name="Noel J."/>
            <person name="Ndikumana S."/>
            <person name="Charron P."/>
            <person name="St-Onge C."/>
            <person name="Giorgi J."/>
            <person name="Grigoriev I.V."/>
            <person name="Roux C."/>
            <person name="Martin F.M."/>
            <person name="Corradi N."/>
        </authorList>
    </citation>
    <scope>NUCLEOTIDE SEQUENCE [LARGE SCALE GENOMIC DNA]</scope>
    <source>
        <strain evidence="2 3">C2</strain>
    </source>
</reference>
<feature type="domain" description="Integrase core" evidence="1">
    <location>
        <begin position="1"/>
        <end position="104"/>
    </location>
</feature>
<dbReference type="InterPro" id="IPR058913">
    <property type="entry name" value="Integrase_dom_put"/>
</dbReference>
<proteinExistence type="predicted"/>
<protein>
    <recommendedName>
        <fullName evidence="1">Integrase core domain-containing protein</fullName>
    </recommendedName>
</protein>
<name>A0A2N1MKZ5_9GLOM</name>
<gene>
    <name evidence="2" type="ORF">RhiirC2_647181</name>
</gene>
<feature type="non-terminal residue" evidence="2">
    <location>
        <position position="132"/>
    </location>
</feature>
<dbReference type="Pfam" id="PF24764">
    <property type="entry name" value="rva_4"/>
    <property type="match status" value="1"/>
</dbReference>
<organism evidence="2 3">
    <name type="scientific">Rhizophagus irregularis</name>
    <dbReference type="NCBI Taxonomy" id="588596"/>
    <lineage>
        <taxon>Eukaryota</taxon>
        <taxon>Fungi</taxon>
        <taxon>Fungi incertae sedis</taxon>
        <taxon>Mucoromycota</taxon>
        <taxon>Glomeromycotina</taxon>
        <taxon>Glomeromycetes</taxon>
        <taxon>Glomerales</taxon>
        <taxon>Glomeraceae</taxon>
        <taxon>Rhizophagus</taxon>
    </lineage>
</organism>
<sequence length="132" mass="15795">MVVHRGMNRGSYIFGKSVHNQRIERLWVDVYAKILQIYFQVFIHLENEYGLDANNEVHLWCLHYIYLPIINRSLNIFQHQWNYHPISRKGHNQSPTQLFMSGMILRGMRGLDFEIPIAEEEFIINEEEYGVD</sequence>